<protein>
    <submittedName>
        <fullName evidence="3">SAVED domain-containing protein</fullName>
    </submittedName>
</protein>
<accession>A0ABY4TWY6</accession>
<dbReference type="InterPro" id="IPR040836">
    <property type="entry name" value="SAVED"/>
</dbReference>
<dbReference type="Pfam" id="PF18145">
    <property type="entry name" value="SAVED"/>
    <property type="match status" value="1"/>
</dbReference>
<proteinExistence type="predicted"/>
<name>A0ABY4TWY6_9SPHN</name>
<dbReference type="NCBIfam" id="NF033611">
    <property type="entry name" value="SAVED"/>
    <property type="match status" value="1"/>
</dbReference>
<evidence type="ECO:0000313" key="3">
    <source>
        <dbReference type="EMBL" id="URW75051.1"/>
    </source>
</evidence>
<keyword evidence="1" id="KW-1133">Transmembrane helix</keyword>
<feature type="domain" description="SMODS-associated and fused to various effectors" evidence="2">
    <location>
        <begin position="168"/>
        <end position="343"/>
    </location>
</feature>
<gene>
    <name evidence="3" type="ORF">M9980_10840</name>
</gene>
<dbReference type="EMBL" id="CP098401">
    <property type="protein sequence ID" value="URW75051.1"/>
    <property type="molecule type" value="Genomic_DNA"/>
</dbReference>
<organism evidence="3 4">
    <name type="scientific">Sphingomonas donggukensis</name>
    <dbReference type="NCBI Taxonomy" id="2949093"/>
    <lineage>
        <taxon>Bacteria</taxon>
        <taxon>Pseudomonadati</taxon>
        <taxon>Pseudomonadota</taxon>
        <taxon>Alphaproteobacteria</taxon>
        <taxon>Sphingomonadales</taxon>
        <taxon>Sphingomonadaceae</taxon>
        <taxon>Sphingomonas</taxon>
    </lineage>
</organism>
<evidence type="ECO:0000259" key="2">
    <source>
        <dbReference type="Pfam" id="PF18145"/>
    </source>
</evidence>
<dbReference type="RefSeq" id="WP_250750574.1">
    <property type="nucleotide sequence ID" value="NZ_CP098401.1"/>
</dbReference>
<keyword evidence="4" id="KW-1185">Reference proteome</keyword>
<reference evidence="3" key="1">
    <citation type="submission" date="2022-05" db="EMBL/GenBank/DDBJ databases">
        <title>Sphingomonas sp. strain RMG20 Genome sequencing and assembly.</title>
        <authorList>
            <person name="Kim I."/>
        </authorList>
    </citation>
    <scope>NUCLEOTIDE SEQUENCE</scope>
    <source>
        <strain evidence="3">RMG20</strain>
    </source>
</reference>
<evidence type="ECO:0000256" key="1">
    <source>
        <dbReference type="SAM" id="Phobius"/>
    </source>
</evidence>
<dbReference type="Proteomes" id="UP001055580">
    <property type="component" value="Chromosome"/>
</dbReference>
<evidence type="ECO:0000313" key="4">
    <source>
        <dbReference type="Proteomes" id="UP001055580"/>
    </source>
</evidence>
<feature type="transmembrane region" description="Helical" evidence="1">
    <location>
        <begin position="12"/>
        <end position="32"/>
    </location>
</feature>
<keyword evidence="1" id="KW-0472">Membrane</keyword>
<feature type="transmembrane region" description="Helical" evidence="1">
    <location>
        <begin position="52"/>
        <end position="74"/>
    </location>
</feature>
<sequence>MTDDGDKKSRVALGGIGGVLAIAGAGIVSPGFKDAILAALNRRFDLDLYLNAPPWAGGLMIAVGTLLLIVAFFGQSRLERALIRVFDGRASSVGTFLAIKHVGFAPAVRDLLANELPAGHARRDLQHLTVDLSLELASTPPSLEGALAKQLRLPEQVVALLGVNPTAELGYCGIVQAPFQILAGHQLASWTRLRSFEWHRHDHCWVPLPPGAGPDLGVSTRTESVGSGADVAIAVEVSYSIDAAQIVASTPGVGSVVRVAVSAPVLDCVTHEGQVAELARQFRAALDGTRSLAAGAHVHVFCAAPMSVGIALGRMVSRTLHPPVRVYAYDLNAAKPYPWGVEINAAPGLGQIVRN</sequence>
<keyword evidence="1" id="KW-0812">Transmembrane</keyword>